<reference evidence="2" key="1">
    <citation type="submission" date="2020-01" db="EMBL/GenBank/DDBJ databases">
        <authorList>
            <person name="Mishra B."/>
        </authorList>
    </citation>
    <scope>NUCLEOTIDE SEQUENCE [LARGE SCALE GENOMIC DNA]</scope>
</reference>
<feature type="region of interest" description="Disordered" evidence="1">
    <location>
        <begin position="1"/>
        <end position="22"/>
    </location>
</feature>
<dbReference type="AlphaFoldDB" id="A0A6D2JR35"/>
<name>A0A6D2JR35_9BRAS</name>
<dbReference type="Proteomes" id="UP000467841">
    <property type="component" value="Unassembled WGS sequence"/>
</dbReference>
<feature type="compositionally biased region" description="Polar residues" evidence="1">
    <location>
        <begin position="1"/>
        <end position="11"/>
    </location>
</feature>
<evidence type="ECO:0000313" key="3">
    <source>
        <dbReference type="Proteomes" id="UP000467841"/>
    </source>
</evidence>
<feature type="compositionally biased region" description="Polar residues" evidence="1">
    <location>
        <begin position="83"/>
        <end position="93"/>
    </location>
</feature>
<evidence type="ECO:0000256" key="1">
    <source>
        <dbReference type="SAM" id="MobiDB-lite"/>
    </source>
</evidence>
<keyword evidence="3" id="KW-1185">Reference proteome</keyword>
<comment type="caution">
    <text evidence="2">The sequence shown here is derived from an EMBL/GenBank/DDBJ whole genome shotgun (WGS) entry which is preliminary data.</text>
</comment>
<feature type="compositionally biased region" description="Polar residues" evidence="1">
    <location>
        <begin position="117"/>
        <end position="127"/>
    </location>
</feature>
<dbReference type="EMBL" id="CACVBM020001254">
    <property type="protein sequence ID" value="CAA7041853.1"/>
    <property type="molecule type" value="Genomic_DNA"/>
</dbReference>
<sequence length="135" mass="15391">MRTRQFSTQPTGIAAEPESMEARRKIQRSDTLDLLLTTTAGARYNFSLQFAQREIIPNRSSGRSSSRFKSRHNTIRNTIPQLVQSDKLMSSLQEKPAARSKKHPQLARKKILDLKSRNSSRFESSPVKSKCDLKT</sequence>
<organism evidence="2 3">
    <name type="scientific">Microthlaspi erraticum</name>
    <dbReference type="NCBI Taxonomy" id="1685480"/>
    <lineage>
        <taxon>Eukaryota</taxon>
        <taxon>Viridiplantae</taxon>
        <taxon>Streptophyta</taxon>
        <taxon>Embryophyta</taxon>
        <taxon>Tracheophyta</taxon>
        <taxon>Spermatophyta</taxon>
        <taxon>Magnoliopsida</taxon>
        <taxon>eudicotyledons</taxon>
        <taxon>Gunneridae</taxon>
        <taxon>Pentapetalae</taxon>
        <taxon>rosids</taxon>
        <taxon>malvids</taxon>
        <taxon>Brassicales</taxon>
        <taxon>Brassicaceae</taxon>
        <taxon>Coluteocarpeae</taxon>
        <taxon>Microthlaspi</taxon>
    </lineage>
</organism>
<proteinExistence type="predicted"/>
<accession>A0A6D2JR35</accession>
<gene>
    <name evidence="2" type="ORF">MERR_LOCUS29088</name>
</gene>
<evidence type="ECO:0000313" key="2">
    <source>
        <dbReference type="EMBL" id="CAA7041853.1"/>
    </source>
</evidence>
<protein>
    <submittedName>
        <fullName evidence="2">Uncharacterized protein</fullName>
    </submittedName>
</protein>
<feature type="region of interest" description="Disordered" evidence="1">
    <location>
        <begin position="83"/>
        <end position="135"/>
    </location>
</feature>
<feature type="compositionally biased region" description="Basic residues" evidence="1">
    <location>
        <begin position="98"/>
        <end position="109"/>
    </location>
</feature>